<dbReference type="eggNOG" id="COG1335">
    <property type="taxonomic scope" value="Bacteria"/>
</dbReference>
<sequence length="85" mass="9428">CGVGPDGCPGRGRSGARVSAQPAAAEMPAQVHDWVIPRREYLRQEQRRGRRHAYSRLEPARTALVVVDMVPFFDGPYVRGIIPCL</sequence>
<dbReference type="STRING" id="235985.SAMN05414137_1561"/>
<name>A0A1H8B4E5_STRJI</name>
<dbReference type="EMBL" id="FOAZ01000056">
    <property type="protein sequence ID" value="SEM76994.1"/>
    <property type="molecule type" value="Genomic_DNA"/>
</dbReference>
<dbReference type="Proteomes" id="UP000183015">
    <property type="component" value="Unassembled WGS sequence"/>
</dbReference>
<feature type="non-terminal residue" evidence="2">
    <location>
        <position position="1"/>
    </location>
</feature>
<feature type="compositionally biased region" description="Gly residues" evidence="1">
    <location>
        <begin position="1"/>
        <end position="13"/>
    </location>
</feature>
<organism evidence="2 3">
    <name type="scientific">Streptacidiphilus jiangxiensis</name>
    <dbReference type="NCBI Taxonomy" id="235985"/>
    <lineage>
        <taxon>Bacteria</taxon>
        <taxon>Bacillati</taxon>
        <taxon>Actinomycetota</taxon>
        <taxon>Actinomycetes</taxon>
        <taxon>Kitasatosporales</taxon>
        <taxon>Streptomycetaceae</taxon>
        <taxon>Streptacidiphilus</taxon>
    </lineage>
</organism>
<proteinExistence type="predicted"/>
<evidence type="ECO:0000313" key="3">
    <source>
        <dbReference type="Proteomes" id="UP000183015"/>
    </source>
</evidence>
<reference evidence="3" key="1">
    <citation type="submission" date="2016-10" db="EMBL/GenBank/DDBJ databases">
        <authorList>
            <person name="Varghese N."/>
        </authorList>
    </citation>
    <scope>NUCLEOTIDE SEQUENCE [LARGE SCALE GENOMIC DNA]</scope>
    <source>
        <strain evidence="3">DSM 45096 / BCRC 16803 / CGMCC 4.1857 / CIP 109030 / JCM 12277 / KCTC 19219 / NBRC 100920 / 33214</strain>
    </source>
</reference>
<accession>A0A1H8B4E5</accession>
<gene>
    <name evidence="2" type="ORF">SAMN05414137_1561</name>
</gene>
<keyword evidence="3" id="KW-1185">Reference proteome</keyword>
<feature type="region of interest" description="Disordered" evidence="1">
    <location>
        <begin position="1"/>
        <end position="23"/>
    </location>
</feature>
<evidence type="ECO:0000313" key="2">
    <source>
        <dbReference type="EMBL" id="SEM76994.1"/>
    </source>
</evidence>
<dbReference type="AlphaFoldDB" id="A0A1H8B4E5"/>
<evidence type="ECO:0000256" key="1">
    <source>
        <dbReference type="SAM" id="MobiDB-lite"/>
    </source>
</evidence>
<protein>
    <submittedName>
        <fullName evidence="2">Uncharacterized protein</fullName>
    </submittedName>
</protein>